<evidence type="ECO:0000313" key="3">
    <source>
        <dbReference type="Proteomes" id="UP000700706"/>
    </source>
</evidence>
<feature type="region of interest" description="Disordered" evidence="1">
    <location>
        <begin position="1"/>
        <end position="20"/>
    </location>
</feature>
<comment type="caution">
    <text evidence="2">The sequence shown here is derived from an EMBL/GenBank/DDBJ whole genome shotgun (WGS) entry which is preliminary data.</text>
</comment>
<protein>
    <submittedName>
        <fullName evidence="2">Uncharacterized protein</fullName>
    </submittedName>
</protein>
<reference evidence="2" key="1">
    <citation type="submission" date="2020-06" db="EMBL/GenBank/DDBJ databases">
        <title>Stable isotope informed genome-resolved metagenomics uncovers potential trophic interactions in rhizosphere soil.</title>
        <authorList>
            <person name="Starr E.P."/>
            <person name="Shi S."/>
            <person name="Blazewicz S.J."/>
            <person name="Koch B.J."/>
            <person name="Probst A.J."/>
            <person name="Hungate B.A."/>
            <person name="Pett-Ridge J."/>
            <person name="Firestone M.K."/>
            <person name="Banfield J.F."/>
        </authorList>
    </citation>
    <scope>NUCLEOTIDE SEQUENCE</scope>
    <source>
        <strain evidence="2">YM_69_17</strain>
    </source>
</reference>
<evidence type="ECO:0000256" key="1">
    <source>
        <dbReference type="SAM" id="MobiDB-lite"/>
    </source>
</evidence>
<name>A0A952FPH6_9PROT</name>
<proteinExistence type="predicted"/>
<dbReference type="Proteomes" id="UP000700706">
    <property type="component" value="Unassembled WGS sequence"/>
</dbReference>
<sequence length="63" mass="6554">MSILGLLEAGSAKDVPNPENATLGTVPSQMADGTLYLRIVLLLQQLIVTVRAGLMSTEAASRG</sequence>
<dbReference type="AlphaFoldDB" id="A0A952FPH6"/>
<dbReference type="EMBL" id="JAEKLZ010000465">
    <property type="protein sequence ID" value="MBW8728892.1"/>
    <property type="molecule type" value="Genomic_DNA"/>
</dbReference>
<evidence type="ECO:0000313" key="2">
    <source>
        <dbReference type="EMBL" id="MBW8728892.1"/>
    </source>
</evidence>
<gene>
    <name evidence="2" type="ORF">JF625_27560</name>
</gene>
<accession>A0A952FPH6</accession>
<organism evidence="2 3">
    <name type="scientific">Inquilinus limosus</name>
    <dbReference type="NCBI Taxonomy" id="171674"/>
    <lineage>
        <taxon>Bacteria</taxon>
        <taxon>Pseudomonadati</taxon>
        <taxon>Pseudomonadota</taxon>
        <taxon>Alphaproteobacteria</taxon>
        <taxon>Rhodospirillales</taxon>
        <taxon>Rhodospirillaceae</taxon>
        <taxon>Inquilinus</taxon>
    </lineage>
</organism>